<sequence length="33" mass="3787">VICKLGKEGRTREVDLIIFYLFGSMGELIDPHH</sequence>
<gene>
    <name evidence="1" type="ORF">METZ01_LOCUS260507</name>
</gene>
<proteinExistence type="predicted"/>
<feature type="non-terminal residue" evidence="1">
    <location>
        <position position="33"/>
    </location>
</feature>
<organism evidence="1">
    <name type="scientific">marine metagenome</name>
    <dbReference type="NCBI Taxonomy" id="408172"/>
    <lineage>
        <taxon>unclassified sequences</taxon>
        <taxon>metagenomes</taxon>
        <taxon>ecological metagenomes</taxon>
    </lineage>
</organism>
<accession>A0A382J982</accession>
<feature type="non-terminal residue" evidence="1">
    <location>
        <position position="1"/>
    </location>
</feature>
<evidence type="ECO:0000313" key="1">
    <source>
        <dbReference type="EMBL" id="SVC07653.1"/>
    </source>
</evidence>
<dbReference type="EMBL" id="UINC01072196">
    <property type="protein sequence ID" value="SVC07653.1"/>
    <property type="molecule type" value="Genomic_DNA"/>
</dbReference>
<name>A0A382J982_9ZZZZ</name>
<protein>
    <submittedName>
        <fullName evidence="1">Uncharacterized protein</fullName>
    </submittedName>
</protein>
<reference evidence="1" key="1">
    <citation type="submission" date="2018-05" db="EMBL/GenBank/DDBJ databases">
        <authorList>
            <person name="Lanie J.A."/>
            <person name="Ng W.-L."/>
            <person name="Kazmierczak K.M."/>
            <person name="Andrzejewski T.M."/>
            <person name="Davidsen T.M."/>
            <person name="Wayne K.J."/>
            <person name="Tettelin H."/>
            <person name="Glass J.I."/>
            <person name="Rusch D."/>
            <person name="Podicherti R."/>
            <person name="Tsui H.-C.T."/>
            <person name="Winkler M.E."/>
        </authorList>
    </citation>
    <scope>NUCLEOTIDE SEQUENCE</scope>
</reference>
<dbReference type="AlphaFoldDB" id="A0A382J982"/>